<protein>
    <submittedName>
        <fullName evidence="1">Putative orf</fullName>
    </submittedName>
</protein>
<dbReference type="EMBL" id="MAYW01000159">
    <property type="protein sequence ID" value="ODS30938.1"/>
    <property type="molecule type" value="Genomic_DNA"/>
</dbReference>
<dbReference type="NCBIfam" id="TIGR04256">
    <property type="entry name" value="GxxExxY"/>
    <property type="match status" value="1"/>
</dbReference>
<name>A0A1E3X5N8_9BACT</name>
<evidence type="ECO:0000313" key="1">
    <source>
        <dbReference type="EMBL" id="ODS30938.1"/>
    </source>
</evidence>
<comment type="caution">
    <text evidence="1">The sequence shown here is derived from an EMBL/GenBank/DDBJ whole genome shotgun (WGS) entry which is preliminary data.</text>
</comment>
<dbReference type="Pfam" id="PF13366">
    <property type="entry name" value="PDDEXK_3"/>
    <property type="match status" value="1"/>
</dbReference>
<dbReference type="Gene3D" id="3.40.91.30">
    <property type="match status" value="1"/>
</dbReference>
<organism evidence="1 2">
    <name type="scientific">Candidatus Scalindua rubra</name>
    <dbReference type="NCBI Taxonomy" id="1872076"/>
    <lineage>
        <taxon>Bacteria</taxon>
        <taxon>Pseudomonadati</taxon>
        <taxon>Planctomycetota</taxon>
        <taxon>Candidatus Brocadiia</taxon>
        <taxon>Candidatus Brocadiales</taxon>
        <taxon>Candidatus Scalinduaceae</taxon>
        <taxon>Candidatus Scalindua</taxon>
    </lineage>
</organism>
<dbReference type="PATRIC" id="fig|1872076.5.peg.4709"/>
<gene>
    <name evidence="1" type="ORF">SCARUB_03944</name>
</gene>
<dbReference type="AlphaFoldDB" id="A0A1E3X5N8"/>
<sequence>MDSKILFPGESYAIMGACFNVYKEMGNGFLEAVYQECLEMEFSFQKIPFETQKDLQLKYRDQKLKQTYKPDFFCYNKIIVEIKALSKIMDEHRAQILNYLNGTGFKLGLLINFGHHPKLEYERFVL</sequence>
<reference evidence="1 2" key="1">
    <citation type="submission" date="2016-07" db="EMBL/GenBank/DDBJ databases">
        <title>Draft genome of Scalindua rubra, obtained from a brine-seawater interface in the Red Sea, sheds light on salt adaptation in anammox bacteria.</title>
        <authorList>
            <person name="Speth D.R."/>
            <person name="Lagkouvardos I."/>
            <person name="Wang Y."/>
            <person name="Qian P.-Y."/>
            <person name="Dutilh B.E."/>
            <person name="Jetten M.S."/>
        </authorList>
    </citation>
    <scope>NUCLEOTIDE SEQUENCE [LARGE SCALE GENOMIC DNA]</scope>
    <source>
        <strain evidence="1">BSI-1</strain>
    </source>
</reference>
<evidence type="ECO:0000313" key="2">
    <source>
        <dbReference type="Proteomes" id="UP000094056"/>
    </source>
</evidence>
<dbReference type="InterPro" id="IPR026350">
    <property type="entry name" value="GxxExxY"/>
</dbReference>
<proteinExistence type="predicted"/>
<accession>A0A1E3X5N8</accession>
<dbReference type="Proteomes" id="UP000094056">
    <property type="component" value="Unassembled WGS sequence"/>
</dbReference>